<dbReference type="Pfam" id="PF07495">
    <property type="entry name" value="Y_Y_Y"/>
    <property type="match status" value="1"/>
</dbReference>
<dbReference type="EMBL" id="LAZR01057121">
    <property type="protein sequence ID" value="KKK72712.1"/>
    <property type="molecule type" value="Genomic_DNA"/>
</dbReference>
<reference evidence="3" key="1">
    <citation type="journal article" date="2015" name="Nature">
        <title>Complex archaea that bridge the gap between prokaryotes and eukaryotes.</title>
        <authorList>
            <person name="Spang A."/>
            <person name="Saw J.H."/>
            <person name="Jorgensen S.L."/>
            <person name="Zaremba-Niedzwiedzka K."/>
            <person name="Martijn J."/>
            <person name="Lind A.E."/>
            <person name="van Eijk R."/>
            <person name="Schleper C."/>
            <person name="Guy L."/>
            <person name="Ettema T.J."/>
        </authorList>
    </citation>
    <scope>NUCLEOTIDE SEQUENCE</scope>
</reference>
<gene>
    <name evidence="3" type="ORF">LCGC14_2901130</name>
</gene>
<dbReference type="SUPFAM" id="SSF49265">
    <property type="entry name" value="Fibronectin type III"/>
    <property type="match status" value="1"/>
</dbReference>
<evidence type="ECO:0000259" key="2">
    <source>
        <dbReference type="Pfam" id="PF07495"/>
    </source>
</evidence>
<feature type="non-terminal residue" evidence="3">
    <location>
        <position position="1"/>
    </location>
</feature>
<feature type="region of interest" description="Disordered" evidence="1">
    <location>
        <begin position="81"/>
        <end position="119"/>
    </location>
</feature>
<accession>A0A0F8XUB1</accession>
<dbReference type="Gene3D" id="2.60.40.10">
    <property type="entry name" value="Immunoglobulins"/>
    <property type="match status" value="3"/>
</dbReference>
<name>A0A0F8XUB1_9ZZZZ</name>
<comment type="caution">
    <text evidence="3">The sequence shown here is derived from an EMBL/GenBank/DDBJ whole genome shotgun (WGS) entry which is preliminary data.</text>
</comment>
<dbReference type="Pfam" id="PF17957">
    <property type="entry name" value="Big_7"/>
    <property type="match status" value="1"/>
</dbReference>
<sequence>SIPAGLSASVSATQVDLSWSASNDDTSGVSTYTVERSPNDTDFTPIGTTSLTSFSDSALAEGKYYYRVKAKDKASNESSYSATASATVDINPPETSISSAPPALSNNDSPSITYTGTDNTTSTPNLLYATFLDGFDAGYSAFGSSTTINYPVLTDGTYTFNVKAKDEAGNEDLSPAQAAFQIDTVLPSVAIDNPVEGQVLEGTTTIRATASDDVQLDNVEFLIDGAVASTDVSAPYEYIWDTIAATNAAHTIEARANDTAGNNESQLINVSILNDPANLIINPSFEMDEDSNIIPDNWQGRNLAAGDGRNADFSKAGSYSLKITGESSTAKEFQQRINVSGNAGDILSLSGWNKNEGATSAGLCNVALFYFNNADGTRTYAGYLF</sequence>
<evidence type="ECO:0000256" key="1">
    <source>
        <dbReference type="SAM" id="MobiDB-lite"/>
    </source>
</evidence>
<organism evidence="3">
    <name type="scientific">marine sediment metagenome</name>
    <dbReference type="NCBI Taxonomy" id="412755"/>
    <lineage>
        <taxon>unclassified sequences</taxon>
        <taxon>metagenomes</taxon>
        <taxon>ecological metagenomes</taxon>
    </lineage>
</organism>
<dbReference type="InterPro" id="IPR036116">
    <property type="entry name" value="FN3_sf"/>
</dbReference>
<protein>
    <recommendedName>
        <fullName evidence="2">Two component regulator three Y domain-containing protein</fullName>
    </recommendedName>
</protein>
<dbReference type="CDD" id="cd00063">
    <property type="entry name" value="FN3"/>
    <property type="match status" value="1"/>
</dbReference>
<dbReference type="InterPro" id="IPR011123">
    <property type="entry name" value="Y_Y_Y"/>
</dbReference>
<proteinExistence type="predicted"/>
<feature type="domain" description="Two component regulator three Y" evidence="2">
    <location>
        <begin position="125"/>
        <end position="182"/>
    </location>
</feature>
<dbReference type="Gene3D" id="2.60.120.260">
    <property type="entry name" value="Galactose-binding domain-like"/>
    <property type="match status" value="1"/>
</dbReference>
<evidence type="ECO:0000313" key="3">
    <source>
        <dbReference type="EMBL" id="KKK72712.1"/>
    </source>
</evidence>
<dbReference type="InterPro" id="IPR013783">
    <property type="entry name" value="Ig-like_fold"/>
</dbReference>
<dbReference type="AlphaFoldDB" id="A0A0F8XUB1"/>
<dbReference type="InterPro" id="IPR003961">
    <property type="entry name" value="FN3_dom"/>
</dbReference>
<feature type="non-terminal residue" evidence="3">
    <location>
        <position position="385"/>
    </location>
</feature>